<gene>
    <name evidence="1" type="ORF">ACJDT4_12500</name>
</gene>
<organism evidence="1 2">
    <name type="scientific">Clostridium neuense</name>
    <dbReference type="NCBI Taxonomy" id="1728934"/>
    <lineage>
        <taxon>Bacteria</taxon>
        <taxon>Bacillati</taxon>
        <taxon>Bacillota</taxon>
        <taxon>Clostridia</taxon>
        <taxon>Eubacteriales</taxon>
        <taxon>Clostridiaceae</taxon>
        <taxon>Clostridium</taxon>
    </lineage>
</organism>
<reference evidence="1 2" key="1">
    <citation type="submission" date="2024-11" db="EMBL/GenBank/DDBJ databases">
        <authorList>
            <person name="Heng Y.C."/>
            <person name="Lim A.C.H."/>
            <person name="Lee J.K.Y."/>
            <person name="Kittelmann S."/>
        </authorList>
    </citation>
    <scope>NUCLEOTIDE SEQUENCE [LARGE SCALE GENOMIC DNA]</scope>
    <source>
        <strain evidence="1 2">WILCCON 0114</strain>
    </source>
</reference>
<dbReference type="RefSeq" id="WP_406787901.1">
    <property type="nucleotide sequence ID" value="NZ_JBJIAA010000009.1"/>
</dbReference>
<accession>A0ABW8TFP9</accession>
<comment type="caution">
    <text evidence="1">The sequence shown here is derived from an EMBL/GenBank/DDBJ whole genome shotgun (WGS) entry which is preliminary data.</text>
</comment>
<evidence type="ECO:0008006" key="3">
    <source>
        <dbReference type="Google" id="ProtNLM"/>
    </source>
</evidence>
<evidence type="ECO:0000313" key="2">
    <source>
        <dbReference type="Proteomes" id="UP001623592"/>
    </source>
</evidence>
<sequence length="144" mass="16797">MQYDIFLSDLELNTIVQLPILPKELPEVETEFNNEEFETYNNGYFNFQGNKKLATFTLKSFFPEYSGKYSFERSESTFYDLLDALSIAVDSKAPVRVVFGKSSGDVIMDAKFMVEKFTYNVDNVGDYQYNIEFKQYREVNTNVL</sequence>
<dbReference type="Proteomes" id="UP001623592">
    <property type="component" value="Unassembled WGS sequence"/>
</dbReference>
<name>A0ABW8TFP9_9CLOT</name>
<keyword evidence="2" id="KW-1185">Reference proteome</keyword>
<evidence type="ECO:0000313" key="1">
    <source>
        <dbReference type="EMBL" id="MFL0251248.1"/>
    </source>
</evidence>
<protein>
    <recommendedName>
        <fullName evidence="3">DUF2634 domain-containing protein</fullName>
    </recommendedName>
</protein>
<proteinExistence type="predicted"/>
<dbReference type="EMBL" id="JBJIAA010000009">
    <property type="protein sequence ID" value="MFL0251248.1"/>
    <property type="molecule type" value="Genomic_DNA"/>
</dbReference>